<name>A0A9W5TBC8_BABOV</name>
<evidence type="ECO:0000256" key="5">
    <source>
        <dbReference type="ARBA" id="ARBA00023054"/>
    </source>
</evidence>
<dbReference type="GO" id="GO:0005874">
    <property type="term" value="C:microtubule"/>
    <property type="evidence" value="ECO:0007669"/>
    <property type="project" value="UniProtKB-KW"/>
</dbReference>
<feature type="coiled-coil region" evidence="7">
    <location>
        <begin position="260"/>
        <end position="297"/>
    </location>
</feature>
<dbReference type="Proteomes" id="UP001057455">
    <property type="component" value="Unassembled WGS sequence"/>
</dbReference>
<keyword evidence="3" id="KW-0963">Cytoplasm</keyword>
<organism evidence="8 9">
    <name type="scientific">Babesia ovis</name>
    <dbReference type="NCBI Taxonomy" id="5869"/>
    <lineage>
        <taxon>Eukaryota</taxon>
        <taxon>Sar</taxon>
        <taxon>Alveolata</taxon>
        <taxon>Apicomplexa</taxon>
        <taxon>Aconoidasida</taxon>
        <taxon>Piroplasmida</taxon>
        <taxon>Babesiidae</taxon>
        <taxon>Babesia</taxon>
    </lineage>
</organism>
<evidence type="ECO:0000256" key="3">
    <source>
        <dbReference type="ARBA" id="ARBA00022490"/>
    </source>
</evidence>
<feature type="coiled-coil region" evidence="7">
    <location>
        <begin position="184"/>
        <end position="233"/>
    </location>
</feature>
<comment type="subcellular location">
    <subcellularLocation>
        <location evidence="1">Cytoplasm</location>
        <location evidence="1">Cytoskeleton</location>
    </subcellularLocation>
</comment>
<dbReference type="InterPro" id="IPR008374">
    <property type="entry name" value="SF_assemblin/giardin_b"/>
</dbReference>
<keyword evidence="9" id="KW-1185">Reference proteome</keyword>
<evidence type="ECO:0000256" key="7">
    <source>
        <dbReference type="SAM" id="Coils"/>
    </source>
</evidence>
<sequence>MSDNELMISQGSQGSISDTAFLGLGDFGEPSRTTVVRNTQPYGCLAALSTGESGSVYRSPALRQSSHPVTIEGYYNHDNDLIRDALPDKEAKDCRFQGGTKSKLMILSEKLQGFERQMEFHAKQRRMHEEQRFLNISESLSRLDEAISQESKRRMETIKALHGIFDTQIGAVQNKVETLFNDKLDQLDSVVQSLSERIDAITTQCEDNEKLLQDNLENNCVALEKNLATVQKLFECEKLSRQEREEHIMKRISEIELQSENAFGKEMQNTENQYQALKAEFEKIKQQNEEREKMIKASVLDQLAALSNGLAVESCARENADSDLTQALHSFMKVIADVSKLPISN</sequence>
<comment type="similarity">
    <text evidence="2">Belongs to the SF-assemblin family.</text>
</comment>
<proteinExistence type="inferred from homology"/>
<dbReference type="OrthoDB" id="436841at2759"/>
<comment type="caution">
    <text evidence="8">The sequence shown here is derived from an EMBL/GenBank/DDBJ whole genome shotgun (WGS) entry which is preliminary data.</text>
</comment>
<reference evidence="8" key="1">
    <citation type="submission" date="2019-12" db="EMBL/GenBank/DDBJ databases">
        <title>Genome sequence of Babesia ovis.</title>
        <authorList>
            <person name="Yamagishi J."/>
            <person name="Sevinc F."/>
            <person name="Xuan X."/>
        </authorList>
    </citation>
    <scope>NUCLEOTIDE SEQUENCE</scope>
    <source>
        <strain evidence="8">Selcuk</strain>
    </source>
</reference>
<dbReference type="PANTHER" id="PTHR40412:SF1">
    <property type="entry name" value="SF-ASSEMBLIN"/>
    <property type="match status" value="1"/>
</dbReference>
<evidence type="ECO:0000256" key="2">
    <source>
        <dbReference type="ARBA" id="ARBA00005678"/>
    </source>
</evidence>
<gene>
    <name evidence="8" type="ORF">BaOVIS_021020</name>
</gene>
<keyword evidence="6" id="KW-0206">Cytoskeleton</keyword>
<dbReference type="Pfam" id="PF06705">
    <property type="entry name" value="SF-assemblin"/>
    <property type="match status" value="1"/>
</dbReference>
<keyword evidence="4" id="KW-0493">Microtubule</keyword>
<dbReference type="PRINTS" id="PR01799">
    <property type="entry name" value="SFASSEMBLIN"/>
</dbReference>
<dbReference type="EMBL" id="BLIY01000017">
    <property type="protein sequence ID" value="GFE54698.1"/>
    <property type="molecule type" value="Genomic_DNA"/>
</dbReference>
<dbReference type="PANTHER" id="PTHR40412">
    <property type="entry name" value="SF-ASSEMBLIN"/>
    <property type="match status" value="1"/>
</dbReference>
<accession>A0A9W5TBC8</accession>
<evidence type="ECO:0000313" key="9">
    <source>
        <dbReference type="Proteomes" id="UP001057455"/>
    </source>
</evidence>
<evidence type="ECO:0000256" key="1">
    <source>
        <dbReference type="ARBA" id="ARBA00004245"/>
    </source>
</evidence>
<keyword evidence="5 7" id="KW-0175">Coiled coil</keyword>
<dbReference type="AlphaFoldDB" id="A0A9W5TBC8"/>
<evidence type="ECO:0000313" key="8">
    <source>
        <dbReference type="EMBL" id="GFE54698.1"/>
    </source>
</evidence>
<evidence type="ECO:0008006" key="10">
    <source>
        <dbReference type="Google" id="ProtNLM"/>
    </source>
</evidence>
<dbReference type="GO" id="GO:0005200">
    <property type="term" value="F:structural constituent of cytoskeleton"/>
    <property type="evidence" value="ECO:0007669"/>
    <property type="project" value="InterPro"/>
</dbReference>
<evidence type="ECO:0000256" key="6">
    <source>
        <dbReference type="ARBA" id="ARBA00023212"/>
    </source>
</evidence>
<evidence type="ECO:0000256" key="4">
    <source>
        <dbReference type="ARBA" id="ARBA00022701"/>
    </source>
</evidence>
<protein>
    <recommendedName>
        <fullName evidence="10">SF-assemblin</fullName>
    </recommendedName>
</protein>